<comment type="caution">
    <text evidence="1">The sequence shown here is derived from an EMBL/GenBank/DDBJ whole genome shotgun (WGS) entry which is preliminary data.</text>
</comment>
<evidence type="ECO:0008006" key="3">
    <source>
        <dbReference type="Google" id="ProtNLM"/>
    </source>
</evidence>
<accession>A0A2G9YJ64</accession>
<evidence type="ECO:0000313" key="2">
    <source>
        <dbReference type="Proteomes" id="UP000231292"/>
    </source>
</evidence>
<reference evidence="1 2" key="1">
    <citation type="submission" date="2017-09" db="EMBL/GenBank/DDBJ databases">
        <title>Depth-based differentiation of microbial function through sediment-hosted aquifers and enrichment of novel symbionts in the deep terrestrial subsurface.</title>
        <authorList>
            <person name="Probst A.J."/>
            <person name="Ladd B."/>
            <person name="Jarett J.K."/>
            <person name="Geller-Mcgrath D.E."/>
            <person name="Sieber C.M."/>
            <person name="Emerson J.B."/>
            <person name="Anantharaman K."/>
            <person name="Thomas B.C."/>
            <person name="Malmstrom R."/>
            <person name="Stieglmeier M."/>
            <person name="Klingl A."/>
            <person name="Woyke T."/>
            <person name="Ryan C.M."/>
            <person name="Banfield J.F."/>
        </authorList>
    </citation>
    <scope>NUCLEOTIDE SEQUENCE [LARGE SCALE GENOMIC DNA]</scope>
    <source>
        <strain evidence="1">CG23_combo_of_CG06-09_8_20_14_all_41_10</strain>
    </source>
</reference>
<organism evidence="1 2">
    <name type="scientific">Candidatus Sherwoodlollariibacterium unditelluris</name>
    <dbReference type="NCBI Taxonomy" id="1974757"/>
    <lineage>
        <taxon>Bacteria</taxon>
        <taxon>Pseudomonadati</taxon>
        <taxon>Candidatus Omnitrophota</taxon>
        <taxon>Candidatus Sherwoodlollariibacterium</taxon>
    </lineage>
</organism>
<dbReference type="InterPro" id="IPR003772">
    <property type="entry name" value="YceD"/>
</dbReference>
<sequence length="83" mass="9346">MNINCARCLKEEKIDYSRKIELNYAMDKADPMIELDSDIREEIILDYPMNPLCKVDCKGLCPKCGANLNEGGCHCGATQEKAF</sequence>
<dbReference type="Pfam" id="PF02620">
    <property type="entry name" value="YceD"/>
    <property type="match status" value="1"/>
</dbReference>
<gene>
    <name evidence="1" type="ORF">COX41_03855</name>
</gene>
<evidence type="ECO:0000313" key="1">
    <source>
        <dbReference type="EMBL" id="PIP19266.1"/>
    </source>
</evidence>
<dbReference type="EMBL" id="PCRK01000095">
    <property type="protein sequence ID" value="PIP19266.1"/>
    <property type="molecule type" value="Genomic_DNA"/>
</dbReference>
<proteinExistence type="predicted"/>
<protein>
    <recommendedName>
        <fullName evidence="3">DUF177 domain-containing protein</fullName>
    </recommendedName>
</protein>
<name>A0A2G9YJ64_9BACT</name>
<dbReference type="PANTHER" id="PTHR34374:SF1">
    <property type="entry name" value="LARGE RIBOSOMAL RNA SUBUNIT ACCUMULATION PROTEIN YCED HOMOLOG 1, CHLOROPLASTIC"/>
    <property type="match status" value="1"/>
</dbReference>
<dbReference type="Proteomes" id="UP000231292">
    <property type="component" value="Unassembled WGS sequence"/>
</dbReference>
<dbReference type="AlphaFoldDB" id="A0A2G9YJ64"/>
<dbReference type="PANTHER" id="PTHR34374">
    <property type="entry name" value="LARGE RIBOSOMAL RNA SUBUNIT ACCUMULATION PROTEIN YCED HOMOLOG 1, CHLOROPLASTIC"/>
    <property type="match status" value="1"/>
</dbReference>